<keyword evidence="4" id="KW-0143">Chaperone</keyword>
<reference evidence="7" key="2">
    <citation type="journal article" date="2014" name="ISME J.">
        <title>Microbial stratification in low pH oxic and suboxic macroscopic growths along an acid mine drainage.</title>
        <authorList>
            <person name="Mendez-Garcia C."/>
            <person name="Mesa V."/>
            <person name="Sprenger R.R."/>
            <person name="Richter M."/>
            <person name="Diez M.S."/>
            <person name="Solano J."/>
            <person name="Bargiela R."/>
            <person name="Golyshina O.V."/>
            <person name="Manteca A."/>
            <person name="Ramos J.L."/>
            <person name="Gallego J.R."/>
            <person name="Llorente I."/>
            <person name="Martins Dos Santos V.A."/>
            <person name="Jensen O.N."/>
            <person name="Pelaez A.I."/>
            <person name="Sanchez J."/>
            <person name="Ferrer M."/>
        </authorList>
    </citation>
    <scope>NUCLEOTIDE SEQUENCE</scope>
</reference>
<dbReference type="GO" id="GO:0005840">
    <property type="term" value="C:ribosome"/>
    <property type="evidence" value="ECO:0007669"/>
    <property type="project" value="InterPro"/>
</dbReference>
<dbReference type="PANTHER" id="PTHR33692:SF1">
    <property type="entry name" value="RIBOSOME MATURATION FACTOR RIMM"/>
    <property type="match status" value="1"/>
</dbReference>
<evidence type="ECO:0000256" key="2">
    <source>
        <dbReference type="ARBA" id="ARBA00022517"/>
    </source>
</evidence>
<protein>
    <submittedName>
        <fullName evidence="7">16S rRNA processing protein RimM</fullName>
    </submittedName>
</protein>
<dbReference type="Gene3D" id="2.30.30.240">
    <property type="entry name" value="PRC-barrel domain"/>
    <property type="match status" value="1"/>
</dbReference>
<dbReference type="NCBIfam" id="TIGR02273">
    <property type="entry name" value="16S_RimM"/>
    <property type="match status" value="1"/>
</dbReference>
<dbReference type="SUPFAM" id="SSF50447">
    <property type="entry name" value="Translation proteins"/>
    <property type="match status" value="1"/>
</dbReference>
<comment type="caution">
    <text evidence="7">The sequence shown here is derived from an EMBL/GenBank/DDBJ whole genome shotgun (WGS) entry which is preliminary data.</text>
</comment>
<name>T1BZ74_9ZZZZ</name>
<dbReference type="InterPro" id="IPR036976">
    <property type="entry name" value="RimM_N_sf"/>
</dbReference>
<dbReference type="InterPro" id="IPR002676">
    <property type="entry name" value="RimM_N"/>
</dbReference>
<keyword evidence="1" id="KW-0963">Cytoplasm</keyword>
<accession>T1BZ74</accession>
<feature type="domain" description="Ribosome maturation factor RimM PRC barrel" evidence="6">
    <location>
        <begin position="125"/>
        <end position="190"/>
    </location>
</feature>
<organism evidence="7">
    <name type="scientific">mine drainage metagenome</name>
    <dbReference type="NCBI Taxonomy" id="410659"/>
    <lineage>
        <taxon>unclassified sequences</taxon>
        <taxon>metagenomes</taxon>
        <taxon>ecological metagenomes</taxon>
    </lineage>
</organism>
<reference evidence="7" key="1">
    <citation type="submission" date="2013-08" db="EMBL/GenBank/DDBJ databases">
        <authorList>
            <person name="Mendez C."/>
            <person name="Richter M."/>
            <person name="Ferrer M."/>
            <person name="Sanchez J."/>
        </authorList>
    </citation>
    <scope>NUCLEOTIDE SEQUENCE</scope>
</reference>
<feature type="domain" description="RimM N-terminal" evidence="5">
    <location>
        <begin position="32"/>
        <end position="113"/>
    </location>
</feature>
<gene>
    <name evidence="7" type="ORF">B1B_02347</name>
</gene>
<dbReference type="InterPro" id="IPR011033">
    <property type="entry name" value="PRC_barrel-like_sf"/>
</dbReference>
<evidence type="ECO:0000259" key="5">
    <source>
        <dbReference type="Pfam" id="PF01782"/>
    </source>
</evidence>
<proteinExistence type="inferred from homology"/>
<dbReference type="InterPro" id="IPR056792">
    <property type="entry name" value="PRC_RimM"/>
</dbReference>
<keyword evidence="2" id="KW-0690">Ribosome biogenesis</keyword>
<dbReference type="SUPFAM" id="SSF50346">
    <property type="entry name" value="PRC-barrel domain"/>
    <property type="match status" value="1"/>
</dbReference>
<dbReference type="PANTHER" id="PTHR33692">
    <property type="entry name" value="RIBOSOME MATURATION FACTOR RIMM"/>
    <property type="match status" value="1"/>
</dbReference>
<dbReference type="Pfam" id="PF24986">
    <property type="entry name" value="PRC_RimM"/>
    <property type="match status" value="1"/>
</dbReference>
<dbReference type="HAMAP" id="MF_00014">
    <property type="entry name" value="Ribosome_mat_RimM"/>
    <property type="match status" value="1"/>
</dbReference>
<dbReference type="Pfam" id="PF01782">
    <property type="entry name" value="RimM"/>
    <property type="match status" value="1"/>
</dbReference>
<dbReference type="GO" id="GO:0043022">
    <property type="term" value="F:ribosome binding"/>
    <property type="evidence" value="ECO:0007669"/>
    <property type="project" value="InterPro"/>
</dbReference>
<sequence>MPISSRSKADYFTGGEDDGLRPAAPPGSLILCGRIVGVFGIRGALKVLSQTDPPEGLLSYRPWWLGSPGSETPVSPVGGRLLRRSQLMVLLPGIRDRDQAQGYAGVDVAVERRLFPDPAPGQFYWADLVGLAVEDLGGRVRGTVREIVRGPSGDVLDIQGDEPLLMPFLWQKTVVAVDLAHGWIRVAWPERF</sequence>
<keyword evidence="3" id="KW-0698">rRNA processing</keyword>
<dbReference type="InterPro" id="IPR009000">
    <property type="entry name" value="Transl_B-barrel_sf"/>
</dbReference>
<dbReference type="EMBL" id="AUZY01001388">
    <property type="protein sequence ID" value="EQD75022.1"/>
    <property type="molecule type" value="Genomic_DNA"/>
</dbReference>
<evidence type="ECO:0000256" key="1">
    <source>
        <dbReference type="ARBA" id="ARBA00022490"/>
    </source>
</evidence>
<evidence type="ECO:0000256" key="3">
    <source>
        <dbReference type="ARBA" id="ARBA00022552"/>
    </source>
</evidence>
<evidence type="ECO:0000259" key="6">
    <source>
        <dbReference type="Pfam" id="PF24986"/>
    </source>
</evidence>
<dbReference type="AlphaFoldDB" id="T1BZ74"/>
<dbReference type="Gene3D" id="2.40.30.60">
    <property type="entry name" value="RimM"/>
    <property type="match status" value="1"/>
</dbReference>
<evidence type="ECO:0000256" key="4">
    <source>
        <dbReference type="ARBA" id="ARBA00023186"/>
    </source>
</evidence>
<evidence type="ECO:0000313" key="7">
    <source>
        <dbReference type="EMBL" id="EQD75022.1"/>
    </source>
</evidence>
<dbReference type="GO" id="GO:0006364">
    <property type="term" value="P:rRNA processing"/>
    <property type="evidence" value="ECO:0007669"/>
    <property type="project" value="UniProtKB-KW"/>
</dbReference>
<dbReference type="InterPro" id="IPR011961">
    <property type="entry name" value="RimM"/>
</dbReference>